<dbReference type="EMBL" id="JAHRIN010077230">
    <property type="protein sequence ID" value="MEQ2218610.1"/>
    <property type="molecule type" value="Genomic_DNA"/>
</dbReference>
<dbReference type="Proteomes" id="UP001434883">
    <property type="component" value="Unassembled WGS sequence"/>
</dbReference>
<organism evidence="2 3">
    <name type="scientific">Xenoophorus captivus</name>
    <dbReference type="NCBI Taxonomy" id="1517983"/>
    <lineage>
        <taxon>Eukaryota</taxon>
        <taxon>Metazoa</taxon>
        <taxon>Chordata</taxon>
        <taxon>Craniata</taxon>
        <taxon>Vertebrata</taxon>
        <taxon>Euteleostomi</taxon>
        <taxon>Actinopterygii</taxon>
        <taxon>Neopterygii</taxon>
        <taxon>Teleostei</taxon>
        <taxon>Neoteleostei</taxon>
        <taxon>Acanthomorphata</taxon>
        <taxon>Ovalentaria</taxon>
        <taxon>Atherinomorphae</taxon>
        <taxon>Cyprinodontiformes</taxon>
        <taxon>Goodeidae</taxon>
        <taxon>Xenoophorus</taxon>
    </lineage>
</organism>
<evidence type="ECO:0000256" key="1">
    <source>
        <dbReference type="SAM" id="MobiDB-lite"/>
    </source>
</evidence>
<accession>A0ABV0SDH9</accession>
<feature type="region of interest" description="Disordered" evidence="1">
    <location>
        <begin position="69"/>
        <end position="103"/>
    </location>
</feature>
<comment type="caution">
    <text evidence="2">The sequence shown here is derived from an EMBL/GenBank/DDBJ whole genome shotgun (WGS) entry which is preliminary data.</text>
</comment>
<proteinExistence type="predicted"/>
<protein>
    <submittedName>
        <fullName evidence="2">Uncharacterized protein</fullName>
    </submittedName>
</protein>
<feature type="compositionally biased region" description="Basic and acidic residues" evidence="1">
    <location>
        <begin position="85"/>
        <end position="98"/>
    </location>
</feature>
<gene>
    <name evidence="2" type="ORF">XENOCAPTIV_005623</name>
</gene>
<keyword evidence="3" id="KW-1185">Reference proteome</keyword>
<name>A0ABV0SDH9_9TELE</name>
<evidence type="ECO:0000313" key="2">
    <source>
        <dbReference type="EMBL" id="MEQ2218610.1"/>
    </source>
</evidence>
<reference evidence="2 3" key="1">
    <citation type="submission" date="2021-06" db="EMBL/GenBank/DDBJ databases">
        <authorList>
            <person name="Palmer J.M."/>
        </authorList>
    </citation>
    <scope>NUCLEOTIDE SEQUENCE [LARGE SCALE GENOMIC DNA]</scope>
    <source>
        <strain evidence="2 3">XC_2019</strain>
        <tissue evidence="2">Muscle</tissue>
    </source>
</reference>
<sequence length="140" mass="15351">MTFFTINTLEFSKSSKFYVAKVTLTNVYIRLISHHVAPEAPSVTCRSSPNRTWADGSAHRNPCVLSAAAASGSQTGHNATFDGKAAPREDAVPSDRELSSPTRPGLAWYPRRVRCVQGSIYEGIEKNRVCLLTFTVCLTM</sequence>
<evidence type="ECO:0000313" key="3">
    <source>
        <dbReference type="Proteomes" id="UP001434883"/>
    </source>
</evidence>